<evidence type="ECO:0000313" key="3">
    <source>
        <dbReference type="Proteomes" id="UP000807353"/>
    </source>
</evidence>
<accession>A0A9P6CM73</accession>
<dbReference type="AlphaFoldDB" id="A0A9P6CM73"/>
<feature type="transmembrane region" description="Helical" evidence="1">
    <location>
        <begin position="183"/>
        <end position="202"/>
    </location>
</feature>
<gene>
    <name evidence="2" type="ORF">BDZ94DRAFT_1253773</name>
</gene>
<feature type="transmembrane region" description="Helical" evidence="1">
    <location>
        <begin position="254"/>
        <end position="273"/>
    </location>
</feature>
<protein>
    <submittedName>
        <fullName evidence="2">Uncharacterized protein</fullName>
    </submittedName>
</protein>
<keyword evidence="1" id="KW-1133">Transmembrane helix</keyword>
<dbReference type="OrthoDB" id="3346544at2759"/>
<keyword evidence="1" id="KW-0472">Membrane</keyword>
<proteinExistence type="predicted"/>
<comment type="caution">
    <text evidence="2">The sequence shown here is derived from an EMBL/GenBank/DDBJ whole genome shotgun (WGS) entry which is preliminary data.</text>
</comment>
<evidence type="ECO:0000256" key="1">
    <source>
        <dbReference type="SAM" id="Phobius"/>
    </source>
</evidence>
<feature type="transmembrane region" description="Helical" evidence="1">
    <location>
        <begin position="139"/>
        <end position="163"/>
    </location>
</feature>
<dbReference type="Proteomes" id="UP000807353">
    <property type="component" value="Unassembled WGS sequence"/>
</dbReference>
<feature type="transmembrane region" description="Helical" evidence="1">
    <location>
        <begin position="110"/>
        <end position="132"/>
    </location>
</feature>
<sequence>MEHRIKASSSSDSPPGFSIELAILVAIWVEVLLYGIYTCLFFESLYIMLKKRKAQTYSGKIFLIAILLMYMVATTHIALSLYRLIQAYVWLQDSVGPASYFFDNKRWDHLAHGIIICTMTWLGDALVIYRCFIIWNQRYIVILLPSLLLIYTIAVNSTIMYWFKNPLAISFVELIPWMNTIYPINFIQNTFTTGLIVFKILHQHRISTAAGARISGSHLKLTHILRIVVESAMVYTIELLIAIILYFRQHNAQFILQYAMVPTIGIVFNLIAVRIHMTESETVDTTRTNILTGMSWWADDHLSTTIELDGMPSRRTDDEAPPMQLKQNGAFVQAESLNSYSGHRRSI</sequence>
<keyword evidence="3" id="KW-1185">Reference proteome</keyword>
<dbReference type="EMBL" id="MU150247">
    <property type="protein sequence ID" value="KAF9465428.1"/>
    <property type="molecule type" value="Genomic_DNA"/>
</dbReference>
<keyword evidence="1" id="KW-0812">Transmembrane</keyword>
<feature type="transmembrane region" description="Helical" evidence="1">
    <location>
        <begin position="21"/>
        <end position="49"/>
    </location>
</feature>
<feature type="transmembrane region" description="Helical" evidence="1">
    <location>
        <begin position="61"/>
        <end position="85"/>
    </location>
</feature>
<feature type="transmembrane region" description="Helical" evidence="1">
    <location>
        <begin position="223"/>
        <end position="248"/>
    </location>
</feature>
<organism evidence="2 3">
    <name type="scientific">Collybia nuda</name>
    <dbReference type="NCBI Taxonomy" id="64659"/>
    <lineage>
        <taxon>Eukaryota</taxon>
        <taxon>Fungi</taxon>
        <taxon>Dikarya</taxon>
        <taxon>Basidiomycota</taxon>
        <taxon>Agaricomycotina</taxon>
        <taxon>Agaricomycetes</taxon>
        <taxon>Agaricomycetidae</taxon>
        <taxon>Agaricales</taxon>
        <taxon>Tricholomatineae</taxon>
        <taxon>Clitocybaceae</taxon>
        <taxon>Collybia</taxon>
    </lineage>
</organism>
<name>A0A9P6CM73_9AGAR</name>
<reference evidence="2" key="1">
    <citation type="submission" date="2020-11" db="EMBL/GenBank/DDBJ databases">
        <authorList>
            <consortium name="DOE Joint Genome Institute"/>
            <person name="Ahrendt S."/>
            <person name="Riley R."/>
            <person name="Andreopoulos W."/>
            <person name="Labutti K."/>
            <person name="Pangilinan J."/>
            <person name="Ruiz-Duenas F.J."/>
            <person name="Barrasa J.M."/>
            <person name="Sanchez-Garcia M."/>
            <person name="Camarero S."/>
            <person name="Miyauchi S."/>
            <person name="Serrano A."/>
            <person name="Linde D."/>
            <person name="Babiker R."/>
            <person name="Drula E."/>
            <person name="Ayuso-Fernandez I."/>
            <person name="Pacheco R."/>
            <person name="Padilla G."/>
            <person name="Ferreira P."/>
            <person name="Barriuso J."/>
            <person name="Kellner H."/>
            <person name="Castanera R."/>
            <person name="Alfaro M."/>
            <person name="Ramirez L."/>
            <person name="Pisabarro A.G."/>
            <person name="Kuo A."/>
            <person name="Tritt A."/>
            <person name="Lipzen A."/>
            <person name="He G."/>
            <person name="Yan M."/>
            <person name="Ng V."/>
            <person name="Cullen D."/>
            <person name="Martin F."/>
            <person name="Rosso M.-N."/>
            <person name="Henrissat B."/>
            <person name="Hibbett D."/>
            <person name="Martinez A.T."/>
            <person name="Grigoriev I.V."/>
        </authorList>
    </citation>
    <scope>NUCLEOTIDE SEQUENCE</scope>
    <source>
        <strain evidence="2">CBS 247.69</strain>
    </source>
</reference>
<evidence type="ECO:0000313" key="2">
    <source>
        <dbReference type="EMBL" id="KAF9465428.1"/>
    </source>
</evidence>